<comment type="caution">
    <text evidence="1">The sequence shown here is derived from an EMBL/GenBank/DDBJ whole genome shotgun (WGS) entry which is preliminary data.</text>
</comment>
<organism evidence="1">
    <name type="scientific">Acinetobacter baumannii</name>
    <dbReference type="NCBI Taxonomy" id="470"/>
    <lineage>
        <taxon>Bacteria</taxon>
        <taxon>Pseudomonadati</taxon>
        <taxon>Pseudomonadota</taxon>
        <taxon>Gammaproteobacteria</taxon>
        <taxon>Moraxellales</taxon>
        <taxon>Moraxellaceae</taxon>
        <taxon>Acinetobacter</taxon>
        <taxon>Acinetobacter calcoaceticus/baumannii complex</taxon>
    </lineage>
</organism>
<reference evidence="1" key="1">
    <citation type="submission" date="2019-07" db="EMBL/GenBank/DDBJ databases">
        <title>Biological characteristics of mucoid Acinetobacter baumannii from a general hospital in China.</title>
        <authorList>
            <person name="Hua X."/>
            <person name="Yu Y."/>
        </authorList>
    </citation>
    <scope>NUCLEOTIDE SEQUENCE [LARGE SCALE GENOMIC DNA]</scope>
    <source>
        <strain evidence="1">N41</strain>
    </source>
</reference>
<dbReference type="AlphaFoldDB" id="A0ABD5DGH7"/>
<feature type="non-terminal residue" evidence="1">
    <location>
        <position position="1"/>
    </location>
</feature>
<sequence>IDTDEANAAGADAAQACATLVTKP</sequence>
<protein>
    <submittedName>
        <fullName evidence="1">Propanediol utilization protein</fullName>
    </submittedName>
</protein>
<name>A0ABD5DGH7_ACIBA</name>
<proteinExistence type="predicted"/>
<dbReference type="EMBL" id="VMBB01001585">
    <property type="protein sequence ID" value="MDR8264229.1"/>
    <property type="molecule type" value="Genomic_DNA"/>
</dbReference>
<accession>A0ABD5DGH7</accession>
<evidence type="ECO:0000313" key="1">
    <source>
        <dbReference type="EMBL" id="MDR8264229.1"/>
    </source>
</evidence>
<gene>
    <name evidence="1" type="ORF">FPK87_27805</name>
</gene>